<dbReference type="EMBL" id="PDDY01000001">
    <property type="protein sequence ID" value="PEH40802.1"/>
    <property type="molecule type" value="Genomic_DNA"/>
</dbReference>
<accession>A0A2A7SBC9</accession>
<feature type="domain" description="HTH lysR-type" evidence="5">
    <location>
        <begin position="5"/>
        <end position="62"/>
    </location>
</feature>
<sequence>MRRMPSLIALRFFEETARHLSFNRAATSLCVTQGAVSRQIRLLEDSVGARLFERDHKGVKLTAAGMLLLPFIEQAFDTIERGVLEITAVQPGRKRRLTVSVLPTFATQWFSPRLGTLFETLPEVDLSIRTEPGDDCHCHIRFGRAARADMLSERLMMERHALVGAPRYAGLPLDSLFGRVPSLHVLHEGKRLTLWADWCAQAGVPVARIGDGIEFSTLEQAIHAARKGAGLAVVDLGMIEEEIAEGSLVPLSPVEAIGPYGYWLDIAPERLDDEHVAAFVAWLREQAAVSQAAQA</sequence>
<dbReference type="GO" id="GO:0043565">
    <property type="term" value="F:sequence-specific DNA binding"/>
    <property type="evidence" value="ECO:0007669"/>
    <property type="project" value="TreeGrafter"/>
</dbReference>
<dbReference type="Pfam" id="PF00126">
    <property type="entry name" value="HTH_1"/>
    <property type="match status" value="1"/>
</dbReference>
<dbReference type="Gene3D" id="3.40.190.10">
    <property type="entry name" value="Periplasmic binding protein-like II"/>
    <property type="match status" value="2"/>
</dbReference>
<evidence type="ECO:0000313" key="7">
    <source>
        <dbReference type="Proteomes" id="UP000220629"/>
    </source>
</evidence>
<dbReference type="InterPro" id="IPR036390">
    <property type="entry name" value="WH_DNA-bd_sf"/>
</dbReference>
<dbReference type="Gene3D" id="1.10.10.10">
    <property type="entry name" value="Winged helix-like DNA-binding domain superfamily/Winged helix DNA-binding domain"/>
    <property type="match status" value="1"/>
</dbReference>
<dbReference type="SUPFAM" id="SSF53850">
    <property type="entry name" value="Periplasmic binding protein-like II"/>
    <property type="match status" value="1"/>
</dbReference>
<dbReference type="InterPro" id="IPR036388">
    <property type="entry name" value="WH-like_DNA-bd_sf"/>
</dbReference>
<dbReference type="PANTHER" id="PTHR30537:SF58">
    <property type="entry name" value="HTH-TYPE TRANSCRIPTIONAL REGULATOR PERR"/>
    <property type="match status" value="1"/>
</dbReference>
<name>A0A2A7SBC9_BURGA</name>
<dbReference type="RefSeq" id="WP_098151293.1">
    <property type="nucleotide sequence ID" value="NZ_CP065596.1"/>
</dbReference>
<dbReference type="GO" id="GO:0006351">
    <property type="term" value="P:DNA-templated transcription"/>
    <property type="evidence" value="ECO:0007669"/>
    <property type="project" value="TreeGrafter"/>
</dbReference>
<keyword evidence="3" id="KW-0238">DNA-binding</keyword>
<evidence type="ECO:0000256" key="4">
    <source>
        <dbReference type="ARBA" id="ARBA00023163"/>
    </source>
</evidence>
<comment type="similarity">
    <text evidence="1">Belongs to the LysR transcriptional regulatory family.</text>
</comment>
<keyword evidence="4" id="KW-0804">Transcription</keyword>
<dbReference type="FunFam" id="1.10.10.10:FF:000001">
    <property type="entry name" value="LysR family transcriptional regulator"/>
    <property type="match status" value="1"/>
</dbReference>
<evidence type="ECO:0000256" key="2">
    <source>
        <dbReference type="ARBA" id="ARBA00023015"/>
    </source>
</evidence>
<evidence type="ECO:0000256" key="3">
    <source>
        <dbReference type="ARBA" id="ARBA00023125"/>
    </source>
</evidence>
<reference evidence="7" key="1">
    <citation type="submission" date="2017-09" db="EMBL/GenBank/DDBJ databases">
        <title>FDA dAtabase for Regulatory Grade micrObial Sequences (FDA-ARGOS): Supporting development and validation of Infectious Disease Dx tests.</title>
        <authorList>
            <person name="Minogue T."/>
            <person name="Wolcott M."/>
            <person name="Wasieloski L."/>
            <person name="Aguilar W."/>
            <person name="Moore D."/>
            <person name="Tallon L."/>
            <person name="Sadzewicz L."/>
            <person name="Ott S."/>
            <person name="Zhao X."/>
            <person name="Nagaraj S."/>
            <person name="Vavikolanu K."/>
            <person name="Aluvathingal J."/>
            <person name="Nadendla S."/>
            <person name="Sichtig H."/>
        </authorList>
    </citation>
    <scope>NUCLEOTIDE SEQUENCE [LARGE SCALE GENOMIC DNA]</scope>
    <source>
        <strain evidence="7">FDAARGOS_390</strain>
    </source>
</reference>
<dbReference type="InterPro" id="IPR058163">
    <property type="entry name" value="LysR-type_TF_proteobact-type"/>
</dbReference>
<comment type="caution">
    <text evidence="6">The sequence shown here is derived from an EMBL/GenBank/DDBJ whole genome shotgun (WGS) entry which is preliminary data.</text>
</comment>
<dbReference type="AlphaFoldDB" id="A0A2A7SBC9"/>
<proteinExistence type="inferred from homology"/>
<dbReference type="PRINTS" id="PR00039">
    <property type="entry name" value="HTHLYSR"/>
</dbReference>
<dbReference type="PROSITE" id="PS50931">
    <property type="entry name" value="HTH_LYSR"/>
    <property type="match status" value="1"/>
</dbReference>
<dbReference type="InterPro" id="IPR000847">
    <property type="entry name" value="LysR_HTH_N"/>
</dbReference>
<evidence type="ECO:0000313" key="6">
    <source>
        <dbReference type="EMBL" id="PEH40802.1"/>
    </source>
</evidence>
<gene>
    <name evidence="6" type="ORF">CRM94_00685</name>
</gene>
<keyword evidence="2" id="KW-0805">Transcription regulation</keyword>
<dbReference type="Proteomes" id="UP000220629">
    <property type="component" value="Unassembled WGS sequence"/>
</dbReference>
<dbReference type="GO" id="GO:0003700">
    <property type="term" value="F:DNA-binding transcription factor activity"/>
    <property type="evidence" value="ECO:0007669"/>
    <property type="project" value="InterPro"/>
</dbReference>
<evidence type="ECO:0000256" key="1">
    <source>
        <dbReference type="ARBA" id="ARBA00009437"/>
    </source>
</evidence>
<dbReference type="Pfam" id="PF03466">
    <property type="entry name" value="LysR_substrate"/>
    <property type="match status" value="1"/>
</dbReference>
<dbReference type="PANTHER" id="PTHR30537">
    <property type="entry name" value="HTH-TYPE TRANSCRIPTIONAL REGULATOR"/>
    <property type="match status" value="1"/>
</dbReference>
<evidence type="ECO:0000259" key="5">
    <source>
        <dbReference type="PROSITE" id="PS50931"/>
    </source>
</evidence>
<protein>
    <submittedName>
        <fullName evidence="6">LysR family transcriptional regulator</fullName>
    </submittedName>
</protein>
<dbReference type="InterPro" id="IPR005119">
    <property type="entry name" value="LysR_subst-bd"/>
</dbReference>
<dbReference type="SUPFAM" id="SSF46785">
    <property type="entry name" value="Winged helix' DNA-binding domain"/>
    <property type="match status" value="1"/>
</dbReference>
<organism evidence="6 7">
    <name type="scientific">Burkholderia gladioli</name>
    <name type="common">Pseudomonas marginata</name>
    <name type="synonym">Phytomonas marginata</name>
    <dbReference type="NCBI Taxonomy" id="28095"/>
    <lineage>
        <taxon>Bacteria</taxon>
        <taxon>Pseudomonadati</taxon>
        <taxon>Pseudomonadota</taxon>
        <taxon>Betaproteobacteria</taxon>
        <taxon>Burkholderiales</taxon>
        <taxon>Burkholderiaceae</taxon>
        <taxon>Burkholderia</taxon>
    </lineage>
</organism>